<evidence type="ECO:0000256" key="1">
    <source>
        <dbReference type="SAM" id="MobiDB-lite"/>
    </source>
</evidence>
<dbReference type="Proteomes" id="UP000235994">
    <property type="component" value="Unassembled WGS sequence"/>
</dbReference>
<proteinExistence type="predicted"/>
<name>A0A2N8KDM8_9BURK</name>
<dbReference type="RefSeq" id="WP_102774649.1">
    <property type="nucleotide sequence ID" value="NZ_POQS01000006.1"/>
</dbReference>
<feature type="compositionally biased region" description="Low complexity" evidence="1">
    <location>
        <begin position="14"/>
        <end position="25"/>
    </location>
</feature>
<dbReference type="EMBL" id="POQS01000006">
    <property type="protein sequence ID" value="PND31555.1"/>
    <property type="molecule type" value="Genomic_DNA"/>
</dbReference>
<sequence>MSKTKAVTTAGKGAPTESASAAPAPESAPPDEHHGRGGTYLRDPVTGERVLVQRTAPCANCQAR</sequence>
<comment type="caution">
    <text evidence="2">The sequence shown here is derived from an EMBL/GenBank/DDBJ whole genome shotgun (WGS) entry which is preliminary data.</text>
</comment>
<feature type="region of interest" description="Disordered" evidence="1">
    <location>
        <begin position="1"/>
        <end position="48"/>
    </location>
</feature>
<dbReference type="AlphaFoldDB" id="A0A2N8KDM8"/>
<evidence type="ECO:0000313" key="3">
    <source>
        <dbReference type="Proteomes" id="UP000235994"/>
    </source>
</evidence>
<evidence type="ECO:0000313" key="2">
    <source>
        <dbReference type="EMBL" id="PND31555.1"/>
    </source>
</evidence>
<reference evidence="2 3" key="1">
    <citation type="submission" date="2018-01" db="EMBL/GenBank/DDBJ databases">
        <title>The draft genome of an aniline degradation strain ANB-1.</title>
        <authorList>
            <person name="Zhang L."/>
            <person name="Jiang J."/>
        </authorList>
    </citation>
    <scope>NUCLEOTIDE SEQUENCE [LARGE SCALE GENOMIC DNA]</scope>
    <source>
        <strain evidence="2 3">ANB-1</strain>
    </source>
</reference>
<accession>A0A2N8KDM8</accession>
<keyword evidence="3" id="KW-1185">Reference proteome</keyword>
<protein>
    <submittedName>
        <fullName evidence="2">Uncharacterized protein</fullName>
    </submittedName>
</protein>
<organism evidence="2 3">
    <name type="scientific">Achromobacter pulmonis</name>
    <dbReference type="NCBI Taxonomy" id="1389932"/>
    <lineage>
        <taxon>Bacteria</taxon>
        <taxon>Pseudomonadati</taxon>
        <taxon>Pseudomonadota</taxon>
        <taxon>Betaproteobacteria</taxon>
        <taxon>Burkholderiales</taxon>
        <taxon>Alcaligenaceae</taxon>
        <taxon>Achromobacter</taxon>
    </lineage>
</organism>
<gene>
    <name evidence="2" type="ORF">C1I89_22205</name>
</gene>